<comment type="similarity">
    <text evidence="1">Belongs to the MreC family.</text>
</comment>
<dbReference type="InterPro" id="IPR055342">
    <property type="entry name" value="MreC_beta-barrel_core"/>
</dbReference>
<proteinExistence type="inferred from homology"/>
<dbReference type="PIRSF" id="PIRSF038471">
    <property type="entry name" value="MreC"/>
    <property type="match status" value="1"/>
</dbReference>
<dbReference type="InterPro" id="IPR007221">
    <property type="entry name" value="MreC"/>
</dbReference>
<dbReference type="EMBL" id="CABQ01000288">
    <property type="protein sequence ID" value="CBI08877.1"/>
    <property type="molecule type" value="Genomic_DNA"/>
</dbReference>
<dbReference type="GO" id="GO:0008360">
    <property type="term" value="P:regulation of cell shape"/>
    <property type="evidence" value="ECO:0007669"/>
    <property type="project" value="UniProtKB-KW"/>
</dbReference>
<dbReference type="InterPro" id="IPR042175">
    <property type="entry name" value="Cell/Rod_MreC_2"/>
</dbReference>
<keyword evidence="5" id="KW-0472">Membrane</keyword>
<reference evidence="7" key="1">
    <citation type="submission" date="2009-10" db="EMBL/GenBank/DDBJ databases">
        <title>Diversity of trophic interactions inside an arsenic-rich microbial ecosystem.</title>
        <authorList>
            <person name="Bertin P.N."/>
            <person name="Heinrich-Salmeron A."/>
            <person name="Pelletier E."/>
            <person name="Goulhen-Chollet F."/>
            <person name="Arsene-Ploetze F."/>
            <person name="Gallien S."/>
            <person name="Calteau A."/>
            <person name="Vallenet D."/>
            <person name="Casiot C."/>
            <person name="Chane-Woon-Ming B."/>
            <person name="Giloteaux L."/>
            <person name="Barakat M."/>
            <person name="Bonnefoy V."/>
            <person name="Bruneel O."/>
            <person name="Chandler M."/>
            <person name="Cleiss J."/>
            <person name="Duran R."/>
            <person name="Elbaz-Poulichet F."/>
            <person name="Fonknechten N."/>
            <person name="Lauga B."/>
            <person name="Mornico D."/>
            <person name="Ortet P."/>
            <person name="Schaeffer C."/>
            <person name="Siguier P."/>
            <person name="Alexander Thil Smith A."/>
            <person name="Van Dorsselaer A."/>
            <person name="Weissenbach J."/>
            <person name="Medigue C."/>
            <person name="Le Paslier D."/>
        </authorList>
    </citation>
    <scope>NUCLEOTIDE SEQUENCE</scope>
</reference>
<dbReference type="Pfam" id="PF04085">
    <property type="entry name" value="MreC"/>
    <property type="match status" value="1"/>
</dbReference>
<dbReference type="GO" id="GO:0005886">
    <property type="term" value="C:plasma membrane"/>
    <property type="evidence" value="ECO:0007669"/>
    <property type="project" value="TreeGrafter"/>
</dbReference>
<dbReference type="Gene3D" id="2.40.10.350">
    <property type="entry name" value="Rod shape-determining protein MreC, domain 2"/>
    <property type="match status" value="1"/>
</dbReference>
<evidence type="ECO:0000313" key="7">
    <source>
        <dbReference type="EMBL" id="CBI08877.1"/>
    </source>
</evidence>
<keyword evidence="5" id="KW-1133">Transmembrane helix</keyword>
<evidence type="ECO:0000256" key="3">
    <source>
        <dbReference type="ARBA" id="ARBA00022960"/>
    </source>
</evidence>
<dbReference type="PANTHER" id="PTHR34138:SF1">
    <property type="entry name" value="CELL SHAPE-DETERMINING PROTEIN MREC"/>
    <property type="match status" value="1"/>
</dbReference>
<keyword evidence="3" id="KW-0133">Cell shape</keyword>
<evidence type="ECO:0000256" key="1">
    <source>
        <dbReference type="ARBA" id="ARBA00009369"/>
    </source>
</evidence>
<feature type="transmembrane region" description="Helical" evidence="5">
    <location>
        <begin position="20"/>
        <end position="39"/>
    </location>
</feature>
<evidence type="ECO:0000256" key="5">
    <source>
        <dbReference type="SAM" id="Phobius"/>
    </source>
</evidence>
<evidence type="ECO:0000259" key="6">
    <source>
        <dbReference type="Pfam" id="PF04085"/>
    </source>
</evidence>
<sequence>MATHSHQELFPHGLSASAKLLVYLLLSIVLITVDARFPVLKPIRAAASVAIFSLQETMQKPWLGWRKMDAFFIQQNQLLHDNQNLRQQRALWQLSQQRVNHLEQENQHLRALLALQQHHFPQSHAAEIIGVPRDPYERKITVDQGSQQGIQAGAAVIDEAGLIGQVTRVYPLTSEITLMTDKDQSVPIQINRTGERAILFGDGSNHGATLRYLPNNTNIRVGDLLVTSGLDGLYPAGLPVATVTHVDFASNRAFALVVCQTLGAVDRNRHVLILNAAKNSGQVH</sequence>
<feature type="domain" description="Rod shape-determining protein MreC beta-barrel core" evidence="6">
    <location>
        <begin position="128"/>
        <end position="274"/>
    </location>
</feature>
<dbReference type="PANTHER" id="PTHR34138">
    <property type="entry name" value="CELL SHAPE-DETERMINING PROTEIN MREC"/>
    <property type="match status" value="1"/>
</dbReference>
<evidence type="ECO:0000256" key="2">
    <source>
        <dbReference type="ARBA" id="ARBA00013855"/>
    </source>
</evidence>
<dbReference type="AlphaFoldDB" id="E6QNQ6"/>
<name>E6QNQ6_9ZZZZ</name>
<dbReference type="Gene3D" id="2.40.10.340">
    <property type="entry name" value="Rod shape-determining protein MreC, domain 1"/>
    <property type="match status" value="1"/>
</dbReference>
<accession>E6QNQ6</accession>
<keyword evidence="5" id="KW-0812">Transmembrane</keyword>
<comment type="caution">
    <text evidence="7">The sequence shown here is derived from an EMBL/GenBank/DDBJ whole genome shotgun (WGS) entry which is preliminary data.</text>
</comment>
<protein>
    <recommendedName>
        <fullName evidence="2">Cell shape-determining protein MreC</fullName>
    </recommendedName>
    <alternativeName>
        <fullName evidence="4">Cell shape protein MreC</fullName>
    </alternativeName>
</protein>
<dbReference type="InterPro" id="IPR042177">
    <property type="entry name" value="Cell/Rod_1"/>
</dbReference>
<dbReference type="NCBIfam" id="TIGR00219">
    <property type="entry name" value="mreC"/>
    <property type="match status" value="1"/>
</dbReference>
<gene>
    <name evidence="7" type="ORF">CARN6_2398</name>
</gene>
<organism evidence="7">
    <name type="scientific">mine drainage metagenome</name>
    <dbReference type="NCBI Taxonomy" id="410659"/>
    <lineage>
        <taxon>unclassified sequences</taxon>
        <taxon>metagenomes</taxon>
        <taxon>ecological metagenomes</taxon>
    </lineage>
</organism>
<evidence type="ECO:0000256" key="4">
    <source>
        <dbReference type="ARBA" id="ARBA00032089"/>
    </source>
</evidence>